<dbReference type="PANTHER" id="PTHR31586:SF1">
    <property type="entry name" value="CYTOCHROME C OXIDASE ASSEMBLY PROTEIN COX20, MITOCHONDRIAL"/>
    <property type="match status" value="1"/>
</dbReference>
<dbReference type="GO" id="GO:0005743">
    <property type="term" value="C:mitochondrial inner membrane"/>
    <property type="evidence" value="ECO:0007669"/>
    <property type="project" value="UniProtKB-SubCell"/>
</dbReference>
<evidence type="ECO:0000313" key="10">
    <source>
        <dbReference type="Ensembl" id="ENSHCOP00000026969.1"/>
    </source>
</evidence>
<evidence type="ECO:0000256" key="1">
    <source>
        <dbReference type="ARBA" id="ARBA00004273"/>
    </source>
</evidence>
<reference evidence="10" key="2">
    <citation type="submission" date="2025-09" db="UniProtKB">
        <authorList>
            <consortium name="Ensembl"/>
        </authorList>
    </citation>
    <scope>IDENTIFICATION</scope>
</reference>
<dbReference type="CTD" id="116228"/>
<dbReference type="GO" id="GO:0033617">
    <property type="term" value="P:mitochondrial respiratory chain complex IV assembly"/>
    <property type="evidence" value="ECO:0007669"/>
    <property type="project" value="InterPro"/>
</dbReference>
<name>A0A3Q2Z7X6_HIPCM</name>
<dbReference type="GeneID" id="109510158"/>
<dbReference type="GeneTree" id="ENSGT00390000016158"/>
<keyword evidence="11" id="KW-1185">Reference proteome</keyword>
<feature type="compositionally biased region" description="Polar residues" evidence="9">
    <location>
        <begin position="111"/>
        <end position="122"/>
    </location>
</feature>
<keyword evidence="5" id="KW-0999">Mitochondrion inner membrane</keyword>
<dbReference type="AlphaFoldDB" id="A0A3Q2Z7X6"/>
<sequence length="122" mass="13028">MSQDEDEQGTSTQKGYRLLGILDVQKTPCAREAVLHGAGASLAAGLLHFLATSRVKRSFDVGAGGFLLATLASWCYCRASNARQRAQQRMIQHGMKNKIIYQGTPADPARSGQNSQATSGSS</sequence>
<keyword evidence="8" id="KW-0472">Membrane</keyword>
<comment type="similarity">
    <text evidence="2">Belongs to the COX20 family.</text>
</comment>
<reference evidence="10" key="1">
    <citation type="submission" date="2025-08" db="UniProtKB">
        <authorList>
            <consortium name="Ensembl"/>
        </authorList>
    </citation>
    <scope>IDENTIFICATION</scope>
</reference>
<evidence type="ECO:0000256" key="2">
    <source>
        <dbReference type="ARBA" id="ARBA00009575"/>
    </source>
</evidence>
<protein>
    <recommendedName>
        <fullName evidence="3">Cytochrome c oxidase assembly protein COX20, mitochondrial</fullName>
    </recommendedName>
</protein>
<evidence type="ECO:0000256" key="9">
    <source>
        <dbReference type="SAM" id="MobiDB-lite"/>
    </source>
</evidence>
<dbReference type="OMA" id="VSQIPCF"/>
<keyword evidence="7" id="KW-0496">Mitochondrion</keyword>
<dbReference type="KEGG" id="hcq:109510158"/>
<organism evidence="10 11">
    <name type="scientific">Hippocampus comes</name>
    <name type="common">Tiger tail seahorse</name>
    <dbReference type="NCBI Taxonomy" id="109280"/>
    <lineage>
        <taxon>Eukaryota</taxon>
        <taxon>Metazoa</taxon>
        <taxon>Chordata</taxon>
        <taxon>Craniata</taxon>
        <taxon>Vertebrata</taxon>
        <taxon>Euteleostomi</taxon>
        <taxon>Actinopterygii</taxon>
        <taxon>Neopterygii</taxon>
        <taxon>Teleostei</taxon>
        <taxon>Neoteleostei</taxon>
        <taxon>Acanthomorphata</taxon>
        <taxon>Syngnathiaria</taxon>
        <taxon>Syngnathiformes</taxon>
        <taxon>Syngnathoidei</taxon>
        <taxon>Syngnathidae</taxon>
        <taxon>Hippocampus</taxon>
    </lineage>
</organism>
<proteinExistence type="inferred from homology"/>
<accession>A0A3Q2Z7X6</accession>
<dbReference type="RefSeq" id="XP_019715844.1">
    <property type="nucleotide sequence ID" value="XM_019860285.1"/>
</dbReference>
<dbReference type="OrthoDB" id="14603at2759"/>
<dbReference type="Proteomes" id="UP000264820">
    <property type="component" value="Unplaced"/>
</dbReference>
<dbReference type="InterPro" id="IPR022533">
    <property type="entry name" value="Cox20"/>
</dbReference>
<keyword evidence="4" id="KW-0812">Transmembrane</keyword>
<dbReference type="Ensembl" id="ENSHCOT00000022719.1">
    <property type="protein sequence ID" value="ENSHCOP00000026969.1"/>
    <property type="gene ID" value="ENSHCOG00000018406.1"/>
</dbReference>
<evidence type="ECO:0000256" key="5">
    <source>
        <dbReference type="ARBA" id="ARBA00022792"/>
    </source>
</evidence>
<evidence type="ECO:0000256" key="8">
    <source>
        <dbReference type="ARBA" id="ARBA00023136"/>
    </source>
</evidence>
<evidence type="ECO:0000256" key="4">
    <source>
        <dbReference type="ARBA" id="ARBA00022692"/>
    </source>
</evidence>
<evidence type="ECO:0000313" key="11">
    <source>
        <dbReference type="Proteomes" id="UP000264820"/>
    </source>
</evidence>
<comment type="subcellular location">
    <subcellularLocation>
        <location evidence="1">Mitochondrion inner membrane</location>
    </subcellularLocation>
</comment>
<dbReference type="PANTHER" id="PTHR31586">
    <property type="entry name" value="CYTOCHROME C OXIDASE PROTEIN 20"/>
    <property type="match status" value="1"/>
</dbReference>
<dbReference type="PRINTS" id="PR02049">
    <property type="entry name" value="PROTEINF36A"/>
</dbReference>
<dbReference type="Pfam" id="PF12597">
    <property type="entry name" value="Cox20"/>
    <property type="match status" value="1"/>
</dbReference>
<evidence type="ECO:0000256" key="6">
    <source>
        <dbReference type="ARBA" id="ARBA00022989"/>
    </source>
</evidence>
<feature type="region of interest" description="Disordered" evidence="9">
    <location>
        <begin position="101"/>
        <end position="122"/>
    </location>
</feature>
<evidence type="ECO:0000256" key="3">
    <source>
        <dbReference type="ARBA" id="ARBA00017689"/>
    </source>
</evidence>
<keyword evidence="6" id="KW-1133">Transmembrane helix</keyword>
<evidence type="ECO:0000256" key="7">
    <source>
        <dbReference type="ARBA" id="ARBA00023128"/>
    </source>
</evidence>
<dbReference type="STRING" id="109280.ENSHCOP00000026969"/>